<accession>A0AB35C1E3</accession>
<dbReference type="EMBL" id="JAGIBU010000006">
    <property type="protein sequence ID" value="MBS7825012.1"/>
    <property type="molecule type" value="Genomic_DNA"/>
</dbReference>
<evidence type="ECO:0000313" key="2">
    <source>
        <dbReference type="Proteomes" id="UP000680020"/>
    </source>
</evidence>
<name>A0AB35C1E3_9GAMM</name>
<dbReference type="GO" id="GO:0004519">
    <property type="term" value="F:endonuclease activity"/>
    <property type="evidence" value="ECO:0007669"/>
    <property type="project" value="InterPro"/>
</dbReference>
<dbReference type="InterPro" id="IPR013396">
    <property type="entry name" value="CRISPR-assoc_prot_Csy4"/>
</dbReference>
<dbReference type="NCBIfam" id="TIGR02563">
    <property type="entry name" value="cas_Csy4"/>
    <property type="match status" value="1"/>
</dbReference>
<organism evidence="1 2">
    <name type="scientific">Wohlfahrtiimonas chitiniclastica</name>
    <dbReference type="NCBI Taxonomy" id="400946"/>
    <lineage>
        <taxon>Bacteria</taxon>
        <taxon>Pseudomonadati</taxon>
        <taxon>Pseudomonadota</taxon>
        <taxon>Gammaproteobacteria</taxon>
        <taxon>Cardiobacteriales</taxon>
        <taxon>Ignatzschineriaceae</taxon>
        <taxon>Wohlfahrtiimonas</taxon>
    </lineage>
</organism>
<comment type="caution">
    <text evidence="1">The sequence shown here is derived from an EMBL/GenBank/DDBJ whole genome shotgun (WGS) entry which is preliminary data.</text>
</comment>
<dbReference type="Gene3D" id="3.30.70.2540">
    <property type="entry name" value="CRISPR-associated endoribonuclease Cas6/Csy4"/>
    <property type="match status" value="1"/>
</dbReference>
<evidence type="ECO:0000313" key="1">
    <source>
        <dbReference type="EMBL" id="MBS7825012.1"/>
    </source>
</evidence>
<dbReference type="InterPro" id="IPR042564">
    <property type="entry name" value="CRISPR-Cas6/Csy4_sf"/>
</dbReference>
<gene>
    <name evidence="1" type="primary">cas6f</name>
    <name evidence="1" type="ORF">J7561_07310</name>
</gene>
<protein>
    <submittedName>
        <fullName evidence="1">Type I-F CRISPR-associated endoribonuclease Cas6/Csy4</fullName>
    </submittedName>
</protein>
<dbReference type="RefSeq" id="WP_213404138.1">
    <property type="nucleotide sequence ID" value="NZ_JAGIBT010000007.1"/>
</dbReference>
<dbReference type="GO" id="GO:0043571">
    <property type="term" value="P:maintenance of CRISPR repeat elements"/>
    <property type="evidence" value="ECO:0007669"/>
    <property type="project" value="InterPro"/>
</dbReference>
<dbReference type="Proteomes" id="UP000680020">
    <property type="component" value="Unassembled WGS sequence"/>
</dbReference>
<dbReference type="AlphaFoldDB" id="A0AB35C1E3"/>
<proteinExistence type="predicted"/>
<sequence>MKYFIELTLLDNRDIALRKLWSKIYDQLHLRLVEAKNLRGQTNIGVSFPEYQFNEVNNIHMIGSKLRIFSPSKLSLEQIDLHKYLKHWLDYIHITSIREVPKEINGYAIYKRTRIYGQNAISRKIMRHATYKAEKENITYEKAIQGYQHWSMSQTILPYIGIKSTTSKQFLQLYIEKVLVSDPSVELCFSTYGLSSDSSVPEF</sequence>
<dbReference type="Pfam" id="PF09618">
    <property type="entry name" value="Cas_Csy4"/>
    <property type="match status" value="1"/>
</dbReference>
<reference evidence="1" key="1">
    <citation type="submission" date="2021-03" db="EMBL/GenBank/DDBJ databases">
        <title>Identification and antibiotic profiling of Wohlfahrtiimonas chitiniclastica, an underestimated human pathogen.</title>
        <authorList>
            <person name="Kopf A."/>
            <person name="Bunk B."/>
            <person name="Coldewey S."/>
            <person name="Gunzer F."/>
            <person name="Riedel T."/>
            <person name="Schroettner P."/>
        </authorList>
    </citation>
    <scope>NUCLEOTIDE SEQUENCE</scope>
    <source>
        <strain evidence="1">DSM 100917</strain>
    </source>
</reference>